<evidence type="ECO:0000256" key="2">
    <source>
        <dbReference type="SAM" id="Coils"/>
    </source>
</evidence>
<gene>
    <name evidence="5" type="ORF">LAUMK136_02833</name>
</gene>
<protein>
    <submittedName>
        <fullName evidence="5">Putative PPE family protein PPE32</fullName>
    </submittedName>
</protein>
<feature type="domain" description="PPE" evidence="3">
    <location>
        <begin position="6"/>
        <end position="169"/>
    </location>
</feature>
<comment type="similarity">
    <text evidence="1">Belongs to the mycobacterial PPE family.</text>
</comment>
<reference evidence="5 6" key="1">
    <citation type="submission" date="2018-09" db="EMBL/GenBank/DDBJ databases">
        <authorList>
            <person name="Tagini F."/>
        </authorList>
    </citation>
    <scope>NUCLEOTIDE SEQUENCE [LARGE SCALE GENOMIC DNA]</scope>
    <source>
        <strain evidence="5 6">MK136</strain>
    </source>
</reference>
<feature type="coiled-coil region" evidence="2">
    <location>
        <begin position="429"/>
        <end position="463"/>
    </location>
</feature>
<dbReference type="RefSeq" id="WP_244605007.1">
    <property type="nucleotide sequence ID" value="NZ_UPHP01000065.1"/>
</dbReference>
<evidence type="ECO:0000259" key="3">
    <source>
        <dbReference type="Pfam" id="PF00823"/>
    </source>
</evidence>
<keyword evidence="6" id="KW-1185">Reference proteome</keyword>
<dbReference type="AlphaFoldDB" id="A0A498PZT9"/>
<dbReference type="PANTHER" id="PTHR46766:SF1">
    <property type="entry name" value="GLUTAMINE-RICH PROTEIN 2"/>
    <property type="match status" value="1"/>
</dbReference>
<dbReference type="PANTHER" id="PTHR46766">
    <property type="entry name" value="GLUTAMINE-RICH PROTEIN 2"/>
    <property type="match status" value="1"/>
</dbReference>
<dbReference type="InterPro" id="IPR022171">
    <property type="entry name" value="PPE_C"/>
</dbReference>
<dbReference type="Pfam" id="PF12484">
    <property type="entry name" value="PPE-SVP"/>
    <property type="match status" value="1"/>
</dbReference>
<dbReference type="EMBL" id="UPHP01000065">
    <property type="protein sequence ID" value="VBA39146.1"/>
    <property type="molecule type" value="Genomic_DNA"/>
</dbReference>
<organism evidence="5 6">
    <name type="scientific">Mycobacterium attenuatum</name>
    <dbReference type="NCBI Taxonomy" id="2341086"/>
    <lineage>
        <taxon>Bacteria</taxon>
        <taxon>Bacillati</taxon>
        <taxon>Actinomycetota</taxon>
        <taxon>Actinomycetes</taxon>
        <taxon>Mycobacteriales</taxon>
        <taxon>Mycobacteriaceae</taxon>
        <taxon>Mycobacterium</taxon>
    </lineage>
</organism>
<name>A0A498PZT9_9MYCO</name>
<evidence type="ECO:0000259" key="4">
    <source>
        <dbReference type="Pfam" id="PF12484"/>
    </source>
</evidence>
<accession>A0A498PZT9</accession>
<dbReference type="FunFam" id="1.20.1260.20:FF:000001">
    <property type="entry name" value="PPE family protein PPE41"/>
    <property type="match status" value="1"/>
</dbReference>
<keyword evidence="2" id="KW-0175">Coiled coil</keyword>
<dbReference type="SUPFAM" id="SSF140459">
    <property type="entry name" value="PE/PPE dimer-like"/>
    <property type="match status" value="1"/>
</dbReference>
<dbReference type="InterPro" id="IPR038332">
    <property type="entry name" value="PPE_sf"/>
</dbReference>
<evidence type="ECO:0000313" key="5">
    <source>
        <dbReference type="EMBL" id="VBA39146.1"/>
    </source>
</evidence>
<dbReference type="GO" id="GO:0052572">
    <property type="term" value="P:response to host immune response"/>
    <property type="evidence" value="ECO:0007669"/>
    <property type="project" value="TreeGrafter"/>
</dbReference>
<evidence type="ECO:0000256" key="1">
    <source>
        <dbReference type="ARBA" id="ARBA00010652"/>
    </source>
</evidence>
<dbReference type="Proteomes" id="UP000273307">
    <property type="component" value="Unassembled WGS sequence"/>
</dbReference>
<evidence type="ECO:0000313" key="6">
    <source>
        <dbReference type="Proteomes" id="UP000273307"/>
    </source>
</evidence>
<feature type="domain" description="PPE family C-terminal" evidence="4">
    <location>
        <begin position="319"/>
        <end position="402"/>
    </location>
</feature>
<sequence length="467" mass="46830">MISLMDFAGLPPEVNSARMYAGPGATSLRTAAGTWQALAAELTTAASSYQAVVAELTGGLWLGPSSAAMAAAVAPHVLWMNTTAARAQQTASQLGSAAAAYEAAVAATVPPPAIEVNRALLASLVATNILGQNAPAIAATEAQYSEMWAQDAAAMYGYAGAAAAATRLTPFTAPKQDTNPTGTAAQSTAVTQAAASATGASSQTAFSSVPDMLQSLSSGTFPGSNLLLDFFNSYPIQTFNSLSASTVGYQILSEGLNFDASGLCLTLAPAIAVAWNPLIDSLTATTASDVAPVAGDGLAAGLGSTLVDSYGSGAGAGASAGLGQAASVGKLSVPQTWAGSPAIRLAASALPVVGLDGVPQAVAASSGGFYGMPPMGPVASVVNAPRGDQTRPRAGSRHRVIPALGESGMREDPAARWVAPSTGAHEDAAACERDELNQLRKALADVSRQRDVLKRTAAALIKEARDN</sequence>
<dbReference type="Pfam" id="PF00823">
    <property type="entry name" value="PPE"/>
    <property type="match status" value="1"/>
</dbReference>
<proteinExistence type="inferred from homology"/>
<dbReference type="InterPro" id="IPR000030">
    <property type="entry name" value="PPE_dom"/>
</dbReference>
<dbReference type="Gene3D" id="1.20.1260.20">
    <property type="entry name" value="PPE superfamily"/>
    <property type="match status" value="1"/>
</dbReference>